<feature type="repeat" description="ANK" evidence="3">
    <location>
        <begin position="1370"/>
        <end position="1402"/>
    </location>
</feature>
<dbReference type="PRINTS" id="PR01415">
    <property type="entry name" value="ANKYRIN"/>
</dbReference>
<protein>
    <submittedName>
        <fullName evidence="6">Ankyrin-1</fullName>
    </submittedName>
</protein>
<dbReference type="Pfam" id="PF24883">
    <property type="entry name" value="NPHP3_N"/>
    <property type="match status" value="1"/>
</dbReference>
<feature type="repeat" description="ANK" evidence="3">
    <location>
        <begin position="1337"/>
        <end position="1369"/>
    </location>
</feature>
<evidence type="ECO:0000259" key="4">
    <source>
        <dbReference type="Pfam" id="PF22939"/>
    </source>
</evidence>
<dbReference type="Pfam" id="PF22939">
    <property type="entry name" value="WHD_GPIID"/>
    <property type="match status" value="1"/>
</dbReference>
<dbReference type="SMART" id="SM00248">
    <property type="entry name" value="ANK"/>
    <property type="match status" value="22"/>
</dbReference>
<evidence type="ECO:0000256" key="2">
    <source>
        <dbReference type="ARBA" id="ARBA00023043"/>
    </source>
</evidence>
<dbReference type="InterPro" id="IPR002110">
    <property type="entry name" value="Ankyrin_rpt"/>
</dbReference>
<evidence type="ECO:0000313" key="7">
    <source>
        <dbReference type="Proteomes" id="UP000431533"/>
    </source>
</evidence>
<dbReference type="PROSITE" id="PS50088">
    <property type="entry name" value="ANK_REPEAT"/>
    <property type="match status" value="7"/>
</dbReference>
<feature type="repeat" description="ANK" evidence="3">
    <location>
        <begin position="927"/>
        <end position="949"/>
    </location>
</feature>
<feature type="domain" description="Nephrocystin 3-like N-terminal" evidence="5">
    <location>
        <begin position="6"/>
        <end position="138"/>
    </location>
</feature>
<evidence type="ECO:0000256" key="1">
    <source>
        <dbReference type="ARBA" id="ARBA00022737"/>
    </source>
</evidence>
<evidence type="ECO:0000313" key="6">
    <source>
        <dbReference type="EMBL" id="TVY26753.1"/>
    </source>
</evidence>
<gene>
    <name evidence="6" type="primary">ANK1_2</name>
    <name evidence="6" type="ORF">LHYA1_G004409</name>
</gene>
<dbReference type="Pfam" id="PF12796">
    <property type="entry name" value="Ank_2"/>
    <property type="match status" value="5"/>
</dbReference>
<feature type="repeat" description="ANK" evidence="3">
    <location>
        <begin position="1159"/>
        <end position="1191"/>
    </location>
</feature>
<reference evidence="6 7" key="1">
    <citation type="submission" date="2018-05" db="EMBL/GenBank/DDBJ databases">
        <title>Genome sequencing and assembly of the regulated plant pathogen Lachnellula willkommii and related sister species for the development of diagnostic species identification markers.</title>
        <authorList>
            <person name="Giroux E."/>
            <person name="Bilodeau G."/>
        </authorList>
    </citation>
    <scope>NUCLEOTIDE SEQUENCE [LARGE SCALE GENOMIC DNA]</scope>
    <source>
        <strain evidence="6 7">CBS 185.66</strain>
    </source>
</reference>
<sequence length="1688" mass="189121">MVVRNSSAVIEEVKFLAFQTTGCVVAYYYCEYKRNETQSLHNILGSLLNQICASSEQAFEELLKLYEKCNEPTHPTLPTNDDLAKLLKRVSRYFDSVMVVVDGLDECLSSEERFKLLKILSILNEPEYGNVKTICTSRDLIDIREQLTKFDKISIAARGDDLELFVTAGIEQRIENKSLRLRDPLLKETIVNTIVAKANGMFQWAKCQLDQLCHLSTDKERRKALEALPKDLFETYERILDRVNDGPKQIIKMVEKALRWLTFAKRPLTSIEVVTAIAVEFNSESVDQDNVPDEDSLLWWCSSLVTQDERTGSLTLSHFTVKEFLMDKRLFEIARLRGYYLDTEVSHHILAKVCLTHLGFKTFSQFQFIKQRSEDRREKYPQYPLLIYTACYCHYHYMLGSKDYSLIDLMCRLFHPNKSPVFAFWQDEYLTHWKVERNPKSASTLQFAARLRLTEVCAWLVKQEGVDVNSQNTILGTPLVCAIQGDKFHWVVYGQGTTSTFETVRVLLDAGALATPSTVLRQYSAQREYITVTPMSVAMDTFDTNLDFGVEVFKRLMDADCISSFASSSFWHHSESHEDNSEIASLFMWTLKHKNVSKLDNDSKEKMVSFIARTTDFSEDERVSDGKLYDEIFQFTDATTELIKSAAEYGQIGLIKDLIKNKTDAKILCKGLPIAAYEELSEIVDALLQYCPRSDPVVIREVYKAWITASSQGNIQLMEMFIAYAIDVNYIVEEEESSGAELDPAFQKPPCIFRQTTEISGTITIKTTALATAVRHRRYRVVEFLSNLPGVDFIGKDIGYNLVHLAVTGLGWHNVYDIVDLLLKKGANHTEVTEDGRGTLHHLVGCLYQKYPYFFPERETVVDDVWEAVKVLRFFINEGCAVNAVDHAGNTPLHTYLAMVDTTHGKHDEVVQLLLGNGEVKSIQREDGYLPLHLAIQQGRSSETIRLLLPNDFSHPQWTNARGTLIHLVTESGYPKDDGRAINMLKIVTDIEGVDINARNSLGDTPLISISRGKGNLSTSSRAHALSMLLAKGADVNATNLDTRSALHFLAQSGFWPGIVEVLRHNPKVYVNNGEHKSWSPLSLAFLGGHVDAVRLLLNHKNSRCDNDQPSSSSETDCWTGDGFHPLHVASFFGKRDIISLLIEKGEITDINVRTRDHFAGTALHIAAFHGHFPTVEVLIDFGAEIDSLNAVMSTPLHISASHSSGDIARLLIRKGARPDLENMDGLMPWMEAALHGHTELKDYLLKCANEFLPTGESLGLEPTGTNDNHFSGLEMATYPPAPPPIPKTAKDKLLGPETEVQGFSRLMIKAVETNNPNICKVLMESGGDPNAPLKSDASTALHIACESKSLDVVKQLLNLGARVDVKDKFGDSPVHIAALGNSTDIIRELVNAGANIFARGNWMQTPLHLAIQKGHLEAVQAIFDIVESEQTEKAIIAQPKRLDIRPSDFEDREPGTTDERDTVQVEKLLEARDEYRRTPLGYAIRYKDLAIAKYLAERGTNVANKRLFGSTNDDVLCDAGTFSDKEFIGILLSRGLDINSSTSEGLTCLHNIAERENANEEELIGLTDFLIQGDADLSSNNNYSISPLHCASHAGNSGLVKMFLEKVLKGEIDVNSKWFGTPLYAASFRGHIEVVRILLEAGADTNVDWYGQTPLEAAQEGDHNEVVRLLLEHRKVEEENDLSTVST</sequence>
<dbReference type="Gene3D" id="3.40.50.300">
    <property type="entry name" value="P-loop containing nucleotide triphosphate hydrolases"/>
    <property type="match status" value="1"/>
</dbReference>
<feature type="domain" description="GPI inositol-deacylase winged helix" evidence="4">
    <location>
        <begin position="253"/>
        <end position="328"/>
    </location>
</feature>
<organism evidence="6 7">
    <name type="scientific">Lachnellula hyalina</name>
    <dbReference type="NCBI Taxonomy" id="1316788"/>
    <lineage>
        <taxon>Eukaryota</taxon>
        <taxon>Fungi</taxon>
        <taxon>Dikarya</taxon>
        <taxon>Ascomycota</taxon>
        <taxon>Pezizomycotina</taxon>
        <taxon>Leotiomycetes</taxon>
        <taxon>Helotiales</taxon>
        <taxon>Lachnaceae</taxon>
        <taxon>Lachnellula</taxon>
    </lineage>
</organism>
<evidence type="ECO:0000259" key="5">
    <source>
        <dbReference type="Pfam" id="PF24883"/>
    </source>
</evidence>
<evidence type="ECO:0000256" key="3">
    <source>
        <dbReference type="PROSITE-ProRule" id="PRU00023"/>
    </source>
</evidence>
<dbReference type="InterPro" id="IPR027417">
    <property type="entry name" value="P-loop_NTPase"/>
</dbReference>
<dbReference type="InterPro" id="IPR054471">
    <property type="entry name" value="GPIID_WHD"/>
</dbReference>
<dbReference type="RefSeq" id="XP_031005541.1">
    <property type="nucleotide sequence ID" value="XM_031149369.1"/>
</dbReference>
<dbReference type="InterPro" id="IPR036770">
    <property type="entry name" value="Ankyrin_rpt-contain_sf"/>
</dbReference>
<proteinExistence type="predicted"/>
<keyword evidence="7" id="KW-1185">Reference proteome</keyword>
<name>A0A8H8R1Q1_9HELO</name>
<comment type="caution">
    <text evidence="6">The sequence shown here is derived from an EMBL/GenBank/DDBJ whole genome shotgun (WGS) entry which is preliminary data.</text>
</comment>
<dbReference type="InterPro" id="IPR056884">
    <property type="entry name" value="NPHP3-like_N"/>
</dbReference>
<dbReference type="EMBL" id="QGMH01000062">
    <property type="protein sequence ID" value="TVY26753.1"/>
    <property type="molecule type" value="Genomic_DNA"/>
</dbReference>
<dbReference type="GeneID" id="41984607"/>
<keyword evidence="2 3" id="KW-0040">ANK repeat</keyword>
<dbReference type="OrthoDB" id="1577640at2759"/>
<dbReference type="Proteomes" id="UP000431533">
    <property type="component" value="Unassembled WGS sequence"/>
</dbReference>
<dbReference type="PANTHER" id="PTHR24198:SF165">
    <property type="entry name" value="ANKYRIN REPEAT-CONTAINING PROTEIN-RELATED"/>
    <property type="match status" value="1"/>
</dbReference>
<keyword evidence="1" id="KW-0677">Repeat</keyword>
<feature type="repeat" description="ANK" evidence="3">
    <location>
        <begin position="1192"/>
        <end position="1224"/>
    </location>
</feature>
<dbReference type="Gene3D" id="1.25.40.20">
    <property type="entry name" value="Ankyrin repeat-containing domain"/>
    <property type="match status" value="6"/>
</dbReference>
<feature type="repeat" description="ANK" evidence="3">
    <location>
        <begin position="1122"/>
        <end position="1146"/>
    </location>
</feature>
<dbReference type="SUPFAM" id="SSF48403">
    <property type="entry name" value="Ankyrin repeat"/>
    <property type="match status" value="5"/>
</dbReference>
<dbReference type="PROSITE" id="PS50297">
    <property type="entry name" value="ANK_REP_REGION"/>
    <property type="match status" value="7"/>
</dbReference>
<feature type="repeat" description="ANK" evidence="3">
    <location>
        <begin position="1622"/>
        <end position="1648"/>
    </location>
</feature>
<accession>A0A8H8R1Q1</accession>
<dbReference type="PANTHER" id="PTHR24198">
    <property type="entry name" value="ANKYRIN REPEAT AND PROTEIN KINASE DOMAIN-CONTAINING PROTEIN"/>
    <property type="match status" value="1"/>
</dbReference>